<dbReference type="EMBL" id="VCMV01000024">
    <property type="protein sequence ID" value="KAB0266193.1"/>
    <property type="molecule type" value="Genomic_DNA"/>
</dbReference>
<keyword evidence="2" id="KW-1185">Reference proteome</keyword>
<evidence type="ECO:0000313" key="1">
    <source>
        <dbReference type="EMBL" id="KAB0266193.1"/>
    </source>
</evidence>
<accession>A0A5N3P8Z4</accession>
<evidence type="ECO:0008006" key="3">
    <source>
        <dbReference type="Google" id="ProtNLM"/>
    </source>
</evidence>
<evidence type="ECO:0000313" key="2">
    <source>
        <dbReference type="Proteomes" id="UP000325684"/>
    </source>
</evidence>
<dbReference type="OrthoDB" id="8455046at2"/>
<proteinExistence type="predicted"/>
<organism evidence="1 2">
    <name type="scientific">Microvirga brassicacearum</name>
    <dbReference type="NCBI Taxonomy" id="2580413"/>
    <lineage>
        <taxon>Bacteria</taxon>
        <taxon>Pseudomonadati</taxon>
        <taxon>Pseudomonadota</taxon>
        <taxon>Alphaproteobacteria</taxon>
        <taxon>Hyphomicrobiales</taxon>
        <taxon>Methylobacteriaceae</taxon>
        <taxon>Microvirga</taxon>
    </lineage>
</organism>
<dbReference type="AlphaFoldDB" id="A0A5N3P8Z4"/>
<protein>
    <recommendedName>
        <fullName evidence="3">Antifreeze protein</fullName>
    </recommendedName>
</protein>
<dbReference type="Proteomes" id="UP000325684">
    <property type="component" value="Unassembled WGS sequence"/>
</dbReference>
<sequence length="85" mass="9058">MLAIWMKLATDLSLLAMESHAVVVTRMTMLATGRGSAAENTRMISEKVLAATEAAITMASGGSPAKVVSGYRKHVRANARRLNRG</sequence>
<dbReference type="RefSeq" id="WP_150946117.1">
    <property type="nucleotide sequence ID" value="NZ_VCMV01000024.1"/>
</dbReference>
<reference evidence="1 2" key="1">
    <citation type="journal article" date="2019" name="Microorganisms">
        <title>Genome Insights into the Novel Species Microvirga brassicacearum, a Rapeseed Endophyte with Biotechnological Potential.</title>
        <authorList>
            <person name="Jimenez-Gomez A."/>
            <person name="Saati-Santamaria Z."/>
            <person name="Igual J.M."/>
            <person name="Rivas R."/>
            <person name="Mateos P.F."/>
            <person name="Garcia-Fraile P."/>
        </authorList>
    </citation>
    <scope>NUCLEOTIDE SEQUENCE [LARGE SCALE GENOMIC DNA]</scope>
    <source>
        <strain evidence="1 2">CDVBN77</strain>
    </source>
</reference>
<gene>
    <name evidence="1" type="ORF">FEZ63_15665</name>
</gene>
<comment type="caution">
    <text evidence="1">The sequence shown here is derived from an EMBL/GenBank/DDBJ whole genome shotgun (WGS) entry which is preliminary data.</text>
</comment>
<name>A0A5N3P8Z4_9HYPH</name>